<dbReference type="PIRSF" id="PIRSF037798">
    <property type="entry name" value="Chaperone_HchA"/>
    <property type="match status" value="1"/>
</dbReference>
<evidence type="ECO:0000259" key="7">
    <source>
        <dbReference type="Pfam" id="PF01965"/>
    </source>
</evidence>
<feature type="transmembrane region" description="Helical" evidence="6">
    <location>
        <begin position="5"/>
        <end position="23"/>
    </location>
</feature>
<keyword evidence="1" id="KW-0963">Cytoplasm</keyword>
<keyword evidence="3" id="KW-0378">Hydrolase</keyword>
<dbReference type="Pfam" id="PF01965">
    <property type="entry name" value="DJ-1_PfpI"/>
    <property type="match status" value="1"/>
</dbReference>
<dbReference type="STRING" id="561365.SAMN05660866_03760"/>
<dbReference type="AlphaFoldDB" id="A0A1T5EYI6"/>
<dbReference type="InterPro" id="IPR002818">
    <property type="entry name" value="DJ-1/PfpI"/>
</dbReference>
<dbReference type="InterPro" id="IPR050325">
    <property type="entry name" value="Prot/Nucl_acid_deglycase"/>
</dbReference>
<evidence type="ECO:0000313" key="8">
    <source>
        <dbReference type="EMBL" id="SKB89003.1"/>
    </source>
</evidence>
<evidence type="ECO:0000256" key="1">
    <source>
        <dbReference type="ARBA" id="ARBA00022490"/>
    </source>
</evidence>
<organism evidence="8 9">
    <name type="scientific">Maribacter arcticus</name>
    <dbReference type="NCBI Taxonomy" id="561365"/>
    <lineage>
        <taxon>Bacteria</taxon>
        <taxon>Pseudomonadati</taxon>
        <taxon>Bacteroidota</taxon>
        <taxon>Flavobacteriia</taxon>
        <taxon>Flavobacteriales</taxon>
        <taxon>Flavobacteriaceae</taxon>
        <taxon>Maribacter</taxon>
    </lineage>
</organism>
<dbReference type="EMBL" id="FUYL01000020">
    <property type="protein sequence ID" value="SKB89003.1"/>
    <property type="molecule type" value="Genomic_DNA"/>
</dbReference>
<keyword evidence="9" id="KW-1185">Reference proteome</keyword>
<dbReference type="GO" id="GO:0036524">
    <property type="term" value="F:protein deglycase activity"/>
    <property type="evidence" value="ECO:0007669"/>
    <property type="project" value="InterPro"/>
</dbReference>
<dbReference type="Gene3D" id="3.40.50.880">
    <property type="match status" value="1"/>
</dbReference>
<dbReference type="PANTHER" id="PTHR48094">
    <property type="entry name" value="PROTEIN/NUCLEIC ACID DEGLYCASE DJ-1-RELATED"/>
    <property type="match status" value="1"/>
</dbReference>
<keyword evidence="4" id="KW-0346">Stress response</keyword>
<evidence type="ECO:0000313" key="9">
    <source>
        <dbReference type="Proteomes" id="UP000190339"/>
    </source>
</evidence>
<dbReference type="InterPro" id="IPR017283">
    <property type="entry name" value="HchA"/>
</dbReference>
<dbReference type="GO" id="GO:0006281">
    <property type="term" value="P:DNA repair"/>
    <property type="evidence" value="ECO:0007669"/>
    <property type="project" value="UniProtKB-KW"/>
</dbReference>
<dbReference type="Proteomes" id="UP000190339">
    <property type="component" value="Unassembled WGS sequence"/>
</dbReference>
<proteinExistence type="predicted"/>
<dbReference type="GO" id="GO:0019172">
    <property type="term" value="F:glyoxalase III activity"/>
    <property type="evidence" value="ECO:0007669"/>
    <property type="project" value="TreeGrafter"/>
</dbReference>
<dbReference type="SUPFAM" id="SSF52317">
    <property type="entry name" value="Class I glutamine amidotransferase-like"/>
    <property type="match status" value="1"/>
</dbReference>
<sequence length="300" mass="32977">MVKKILIGLGSVIILAFVTLYFTSRPNLEDDGSYSPSSLALTLGTVSKTDFEDIKYTKYQGDKSKILVIFTEQKNLKMKNGKSFSTGNHPIEALVPMLHLKNAGFDFEIATPTGKPVVFEMWAFPEEDEHVKAIYNKYKASFEHPKKLTEFITNSFANDSSYAAVFVPGGHGAMIGLPEDRNVGKVLNWAHQNDLFTITLCHGPGALLSTTLDNQKFLYDGYKMAVFPDAIDEMTPMIGYLPGHMTLGVSERLKNLGATIVNTESDNTVCVDRKLITGASPLASNELGKLAANTLLKELN</sequence>
<dbReference type="InterPro" id="IPR029062">
    <property type="entry name" value="Class_I_gatase-like"/>
</dbReference>
<dbReference type="RefSeq" id="WP_079514708.1">
    <property type="nucleotide sequence ID" value="NZ_FUYL01000020.1"/>
</dbReference>
<keyword evidence="6" id="KW-1133">Transmembrane helix</keyword>
<name>A0A1T5EYI6_9FLAO</name>
<dbReference type="GO" id="GO:0005737">
    <property type="term" value="C:cytoplasm"/>
    <property type="evidence" value="ECO:0007669"/>
    <property type="project" value="TreeGrafter"/>
</dbReference>
<evidence type="ECO:0000256" key="4">
    <source>
        <dbReference type="ARBA" id="ARBA00023016"/>
    </source>
</evidence>
<keyword evidence="6" id="KW-0812">Transmembrane</keyword>
<dbReference type="OrthoDB" id="9792284at2"/>
<evidence type="ECO:0000256" key="3">
    <source>
        <dbReference type="ARBA" id="ARBA00022801"/>
    </source>
</evidence>
<keyword evidence="2" id="KW-0227">DNA damage</keyword>
<keyword evidence="6" id="KW-0472">Membrane</keyword>
<evidence type="ECO:0000256" key="6">
    <source>
        <dbReference type="SAM" id="Phobius"/>
    </source>
</evidence>
<evidence type="ECO:0000256" key="5">
    <source>
        <dbReference type="ARBA" id="ARBA00023204"/>
    </source>
</evidence>
<protein>
    <submittedName>
        <fullName evidence="8">Molecular chaperone Hsp31 and glyoxalase 3</fullName>
    </submittedName>
</protein>
<feature type="domain" description="DJ-1/PfpI" evidence="7">
    <location>
        <begin position="90"/>
        <end position="288"/>
    </location>
</feature>
<dbReference type="PANTHER" id="PTHR48094:SF20">
    <property type="entry name" value="PROTEIN_NUCLEIC ACID DEGLYCASE 1"/>
    <property type="match status" value="1"/>
</dbReference>
<dbReference type="NCBIfam" id="NF003168">
    <property type="entry name" value="PRK04155.1"/>
    <property type="match status" value="1"/>
</dbReference>
<evidence type="ECO:0000256" key="2">
    <source>
        <dbReference type="ARBA" id="ARBA00022763"/>
    </source>
</evidence>
<gene>
    <name evidence="8" type="ORF">SAMN05660866_03760</name>
</gene>
<reference evidence="9" key="1">
    <citation type="submission" date="2017-02" db="EMBL/GenBank/DDBJ databases">
        <authorList>
            <person name="Varghese N."/>
            <person name="Submissions S."/>
        </authorList>
    </citation>
    <scope>NUCLEOTIDE SEQUENCE [LARGE SCALE GENOMIC DNA]</scope>
    <source>
        <strain evidence="9">DSM 23546</strain>
    </source>
</reference>
<dbReference type="GO" id="GO:0019243">
    <property type="term" value="P:methylglyoxal catabolic process to D-lactate via S-lactoyl-glutathione"/>
    <property type="evidence" value="ECO:0007669"/>
    <property type="project" value="TreeGrafter"/>
</dbReference>
<accession>A0A1T5EYI6</accession>
<keyword evidence="5" id="KW-0234">DNA repair</keyword>